<dbReference type="InterPro" id="IPR036388">
    <property type="entry name" value="WH-like_DNA-bd_sf"/>
</dbReference>
<evidence type="ECO:0000256" key="1">
    <source>
        <dbReference type="SAM" id="MobiDB-lite"/>
    </source>
</evidence>
<reference evidence="5 6" key="1">
    <citation type="journal article" date="2019" name="Sci. Rep.">
        <title>Orb-weaving spider Araneus ventricosus genome elucidates the spidroin gene catalogue.</title>
        <authorList>
            <person name="Kono N."/>
            <person name="Nakamura H."/>
            <person name="Ohtoshi R."/>
            <person name="Moran D.A.P."/>
            <person name="Shinohara A."/>
            <person name="Yoshida Y."/>
            <person name="Fujiwara M."/>
            <person name="Mori M."/>
            <person name="Tomita M."/>
            <person name="Arakawa K."/>
        </authorList>
    </citation>
    <scope>NUCLEOTIDE SEQUENCE [LARGE SCALE GENOMIC DNA]</scope>
</reference>
<evidence type="ECO:0000313" key="6">
    <source>
        <dbReference type="Proteomes" id="UP000499080"/>
    </source>
</evidence>
<dbReference type="Gene3D" id="1.10.10.10">
    <property type="entry name" value="Winged helix-like DNA-binding domain superfamily/Winged helix DNA-binding domain"/>
    <property type="match status" value="1"/>
</dbReference>
<dbReference type="EMBL" id="BGPR01009902">
    <property type="protein sequence ID" value="GBN43001.1"/>
    <property type="molecule type" value="Genomic_DNA"/>
</dbReference>
<gene>
    <name evidence="5" type="ORF">AVEN_173957_1</name>
    <name evidence="2" type="ORF">AVEN_36610_1</name>
    <name evidence="3" type="ORF">AVEN_69560_1</name>
    <name evidence="4" type="ORF">AVEN_94066_1</name>
</gene>
<evidence type="ECO:0008006" key="7">
    <source>
        <dbReference type="Google" id="ProtNLM"/>
    </source>
</evidence>
<organism evidence="5 6">
    <name type="scientific">Araneus ventricosus</name>
    <name type="common">Orbweaver spider</name>
    <name type="synonym">Epeira ventricosa</name>
    <dbReference type="NCBI Taxonomy" id="182803"/>
    <lineage>
        <taxon>Eukaryota</taxon>
        <taxon>Metazoa</taxon>
        <taxon>Ecdysozoa</taxon>
        <taxon>Arthropoda</taxon>
        <taxon>Chelicerata</taxon>
        <taxon>Arachnida</taxon>
        <taxon>Araneae</taxon>
        <taxon>Araneomorphae</taxon>
        <taxon>Entelegynae</taxon>
        <taxon>Araneoidea</taxon>
        <taxon>Araneidae</taxon>
        <taxon>Araneus</taxon>
    </lineage>
</organism>
<dbReference type="Proteomes" id="UP000499080">
    <property type="component" value="Unassembled WGS sequence"/>
</dbReference>
<evidence type="ECO:0000313" key="3">
    <source>
        <dbReference type="EMBL" id="GBN41548.1"/>
    </source>
</evidence>
<name>A0A4Y2NXS8_ARAVE</name>
<feature type="compositionally biased region" description="Basic and acidic residues" evidence="1">
    <location>
        <begin position="123"/>
        <end position="143"/>
    </location>
</feature>
<feature type="region of interest" description="Disordered" evidence="1">
    <location>
        <begin position="73"/>
        <end position="184"/>
    </location>
</feature>
<dbReference type="EMBL" id="BGPR01010130">
    <property type="protein sequence ID" value="GBN44415.1"/>
    <property type="molecule type" value="Genomic_DNA"/>
</dbReference>
<evidence type="ECO:0000313" key="2">
    <source>
        <dbReference type="EMBL" id="GBN41477.1"/>
    </source>
</evidence>
<dbReference type="AlphaFoldDB" id="A0A4Y2NXS8"/>
<evidence type="ECO:0000313" key="4">
    <source>
        <dbReference type="EMBL" id="GBN43001.1"/>
    </source>
</evidence>
<comment type="caution">
    <text evidence="5">The sequence shown here is derived from an EMBL/GenBank/DDBJ whole genome shotgun (WGS) entry which is preliminary data.</text>
</comment>
<dbReference type="EMBL" id="BGPR01009675">
    <property type="protein sequence ID" value="GBN41548.1"/>
    <property type="molecule type" value="Genomic_DNA"/>
</dbReference>
<keyword evidence="6" id="KW-1185">Reference proteome</keyword>
<accession>A0A4Y2NXS8</accession>
<dbReference type="EMBL" id="BGPR01009665">
    <property type="protein sequence ID" value="GBN41477.1"/>
    <property type="molecule type" value="Genomic_DNA"/>
</dbReference>
<protein>
    <recommendedName>
        <fullName evidence="7">H15 domain-containing protein</fullName>
    </recommendedName>
</protein>
<proteinExistence type="predicted"/>
<evidence type="ECO:0000313" key="5">
    <source>
        <dbReference type="EMBL" id="GBN44415.1"/>
    </source>
</evidence>
<dbReference type="OrthoDB" id="6432989at2759"/>
<sequence>MKDAATVKDKKSKQEVEKSKIRRWILKSVSETTPQTAVTLYAMKKFLDSKQSGLSNNPETKLVIKRLTESGHLVKIDGKFANGKNSPKDKQPPAQKRKSGSESKNLAKGSATLAKRSPTKKAKPQESGDVEKTVGKNSPKDKQPPAQKRKSGSELKSLAKGSATPLAERSPNQEAVPMEIETVN</sequence>